<reference evidence="1 2" key="1">
    <citation type="submission" date="2021-03" db="EMBL/GenBank/DDBJ databases">
        <title>Sequencing the genomes of 1000 actinobacteria strains.</title>
        <authorList>
            <person name="Klenk H.-P."/>
        </authorList>
    </citation>
    <scope>NUCLEOTIDE SEQUENCE [LARGE SCALE GENOMIC DNA]</scope>
    <source>
        <strain evidence="1 2">DSM 46670</strain>
    </source>
</reference>
<dbReference type="RefSeq" id="WP_209647467.1">
    <property type="nucleotide sequence ID" value="NZ_JAGINW010000001.1"/>
</dbReference>
<evidence type="ECO:0000313" key="2">
    <source>
        <dbReference type="Proteomes" id="UP001519332"/>
    </source>
</evidence>
<dbReference type="SUPFAM" id="SSF51338">
    <property type="entry name" value="Composite domain of metallo-dependent hydrolases"/>
    <property type="match status" value="1"/>
</dbReference>
<gene>
    <name evidence="1" type="ORF">JOF56_011167</name>
</gene>
<sequence length="63" mass="6608">MVDQALLVRGGFVYTADAGGMMVLPGFVNAHWHEVLCWAEPDSAQPSPCAPVSVILAGSRPPS</sequence>
<dbReference type="Proteomes" id="UP001519332">
    <property type="component" value="Unassembled WGS sequence"/>
</dbReference>
<name>A0ABS4U293_9PSEU</name>
<keyword evidence="2" id="KW-1185">Reference proteome</keyword>
<comment type="caution">
    <text evidence="1">The sequence shown here is derived from an EMBL/GenBank/DDBJ whole genome shotgun (WGS) entry which is preliminary data.</text>
</comment>
<organism evidence="1 2">
    <name type="scientific">Kibdelosporangium banguiense</name>
    <dbReference type="NCBI Taxonomy" id="1365924"/>
    <lineage>
        <taxon>Bacteria</taxon>
        <taxon>Bacillati</taxon>
        <taxon>Actinomycetota</taxon>
        <taxon>Actinomycetes</taxon>
        <taxon>Pseudonocardiales</taxon>
        <taxon>Pseudonocardiaceae</taxon>
        <taxon>Kibdelosporangium</taxon>
    </lineage>
</organism>
<dbReference type="InterPro" id="IPR011059">
    <property type="entry name" value="Metal-dep_hydrolase_composite"/>
</dbReference>
<evidence type="ECO:0000313" key="1">
    <source>
        <dbReference type="EMBL" id="MBP2330782.1"/>
    </source>
</evidence>
<proteinExistence type="predicted"/>
<accession>A0ABS4U293</accession>
<dbReference type="EMBL" id="JAGINW010000001">
    <property type="protein sequence ID" value="MBP2330782.1"/>
    <property type="molecule type" value="Genomic_DNA"/>
</dbReference>
<protein>
    <submittedName>
        <fullName evidence="1">Imidazolonepropionase-like amidohydrolase</fullName>
    </submittedName>
</protein>